<dbReference type="InterPro" id="IPR006141">
    <property type="entry name" value="Intein_N"/>
</dbReference>
<dbReference type="InterPro" id="IPR004042">
    <property type="entry name" value="Intein_endonuc_central"/>
</dbReference>
<dbReference type="InterPro" id="IPR056174">
    <property type="entry name" value="SpoVR_N"/>
</dbReference>
<evidence type="ECO:0000256" key="2">
    <source>
        <dbReference type="ARBA" id="ARBA00023000"/>
    </source>
</evidence>
<dbReference type="InterPro" id="IPR001387">
    <property type="entry name" value="Cro/C1-type_HTH"/>
</dbReference>
<dbReference type="Pfam" id="PF14528">
    <property type="entry name" value="LAGLIDADG_3"/>
    <property type="match status" value="2"/>
</dbReference>
<comment type="caution">
    <text evidence="5">The sequence shown here is derived from an EMBL/GenBank/DDBJ whole genome shotgun (WGS) entry which is preliminary data.</text>
</comment>
<dbReference type="PROSITE" id="PS50817">
    <property type="entry name" value="INTEIN_N_TER"/>
    <property type="match status" value="1"/>
</dbReference>
<dbReference type="SUPFAM" id="SSF55608">
    <property type="entry name" value="Homing endonucleases"/>
    <property type="match status" value="1"/>
</dbReference>
<protein>
    <submittedName>
        <fullName evidence="5">Stage V sporulation protein R</fullName>
    </submittedName>
</protein>
<dbReference type="CDD" id="cd00081">
    <property type="entry name" value="Hint"/>
    <property type="match status" value="1"/>
</dbReference>
<dbReference type="InterPro" id="IPR057008">
    <property type="entry name" value="SpoVR-like_C"/>
</dbReference>
<keyword evidence="1" id="KW-0068">Autocatalytic cleavage</keyword>
<dbReference type="PROSITE" id="PS50819">
    <property type="entry name" value="INTEIN_ENDONUCLEASE"/>
    <property type="match status" value="1"/>
</dbReference>
<dbReference type="PANTHER" id="PTHR30029">
    <property type="entry name" value="STAGE V SPORULATION PROTEIN R"/>
    <property type="match status" value="1"/>
</dbReference>
<dbReference type="Pfam" id="PF04293">
    <property type="entry name" value="SpoVR"/>
    <property type="match status" value="2"/>
</dbReference>
<dbReference type="SUPFAM" id="SSF51294">
    <property type="entry name" value="Hedgehog/intein (Hint) domain"/>
    <property type="match status" value="1"/>
</dbReference>
<dbReference type="NCBIfam" id="TIGR01443">
    <property type="entry name" value="intein_Cterm"/>
    <property type="match status" value="1"/>
</dbReference>
<dbReference type="InterPro" id="IPR027434">
    <property type="entry name" value="Homing_endonucl"/>
</dbReference>
<evidence type="ECO:0000313" key="5">
    <source>
        <dbReference type="EMBL" id="MCS3918448.1"/>
    </source>
</evidence>
<dbReference type="InterPro" id="IPR030934">
    <property type="entry name" value="Intein_C"/>
</dbReference>
<name>A0ABT2ENF3_9BACT</name>
<dbReference type="InterPro" id="IPR004860">
    <property type="entry name" value="LAGLIDADG_dom"/>
</dbReference>
<accession>A0ABT2ENF3</accession>
<keyword evidence="6" id="KW-1185">Reference proteome</keyword>
<dbReference type="PRINTS" id="PR00379">
    <property type="entry name" value="INTEIN"/>
</dbReference>
<dbReference type="SMART" id="SM00306">
    <property type="entry name" value="HintN"/>
    <property type="match status" value="1"/>
</dbReference>
<organism evidence="5 6">
    <name type="scientific">Candidatus Fervidibacter sacchari</name>
    <dbReference type="NCBI Taxonomy" id="1448929"/>
    <lineage>
        <taxon>Bacteria</taxon>
        <taxon>Candidatus Fervidibacterota</taxon>
        <taxon>Candidatus Fervidibacter</taxon>
    </lineage>
</organism>
<proteinExistence type="predicted"/>
<feature type="domain" description="HTH cro/C1-type" evidence="4">
    <location>
        <begin position="383"/>
        <end position="430"/>
    </location>
</feature>
<reference evidence="5 6" key="1">
    <citation type="submission" date="2022-08" db="EMBL/GenBank/DDBJ databases">
        <title>Bacterial and archaeal communities from various locations to study Microbial Dark Matter (Phase II).</title>
        <authorList>
            <person name="Stepanauskas R."/>
        </authorList>
    </citation>
    <scope>NUCLEOTIDE SEQUENCE [LARGE SCALE GENOMIC DNA]</scope>
    <source>
        <strain evidence="5 6">PD1</strain>
    </source>
</reference>
<dbReference type="PROSITE" id="PS50818">
    <property type="entry name" value="INTEIN_C_TER"/>
    <property type="match status" value="1"/>
</dbReference>
<dbReference type="InterPro" id="IPR036844">
    <property type="entry name" value="Hint_dom_sf"/>
</dbReference>
<evidence type="ECO:0000313" key="6">
    <source>
        <dbReference type="Proteomes" id="UP001204798"/>
    </source>
</evidence>
<dbReference type="EMBL" id="JANUCP010000001">
    <property type="protein sequence ID" value="MCS3918448.1"/>
    <property type="molecule type" value="Genomic_DNA"/>
</dbReference>
<dbReference type="RefSeq" id="WP_259094234.1">
    <property type="nucleotide sequence ID" value="NZ_CP130454.1"/>
</dbReference>
<dbReference type="Gene3D" id="3.10.28.10">
    <property type="entry name" value="Homing endonucleases"/>
    <property type="match status" value="1"/>
</dbReference>
<evidence type="ECO:0000259" key="3">
    <source>
        <dbReference type="PROSITE" id="PS50819"/>
    </source>
</evidence>
<gene>
    <name evidence="5" type="ORF">M2350_000845</name>
</gene>
<feature type="domain" description="DOD-type homing endonuclease" evidence="3">
    <location>
        <begin position="453"/>
        <end position="586"/>
    </location>
</feature>
<dbReference type="InterPro" id="IPR006142">
    <property type="entry name" value="INTEIN"/>
</dbReference>
<dbReference type="InterPro" id="IPR007390">
    <property type="entry name" value="Spore_V_R"/>
</dbReference>
<keyword evidence="2" id="KW-0651">Protein splicing</keyword>
<evidence type="ECO:0000259" key="4">
    <source>
        <dbReference type="PROSITE" id="PS50943"/>
    </source>
</evidence>
<dbReference type="Gene3D" id="2.170.16.10">
    <property type="entry name" value="Hedgehog/Intein (Hint) domain"/>
    <property type="match status" value="2"/>
</dbReference>
<dbReference type="PROSITE" id="PS50943">
    <property type="entry name" value="HTH_CROC1"/>
    <property type="match status" value="1"/>
</dbReference>
<dbReference type="CDD" id="cd00093">
    <property type="entry name" value="HTH_XRE"/>
    <property type="match status" value="1"/>
</dbReference>
<evidence type="ECO:0000256" key="1">
    <source>
        <dbReference type="ARBA" id="ARBA00022813"/>
    </source>
</evidence>
<sequence>MSLPPELEKARQEIEAIARDYGLDFFPVVFELVTYRQMNQLAAYTGFPIRYPHWRWGMEYERVRKSYAYGLQIIHEMVINNDPCYAYLLASNTMLEHKMVMAHVYAHADFFKNNCWFAHTNRKMLDEMANHAVRIQRYIERYGEERVESFIDICLSIEDMIDYHAVHVKRHPPEEGDGEDPEAPILVVPKLPSKSYLDKWINPPEFLEELRQIRQRKRQERRRFPPRPEKDLLLFLLQHAPLEEWQRDILAMIREESYYFAPQAMTKILNEGWACVVGDTLVFTDKGVLPMRDIVTQRLRVLVSDGCEPQKVCDWAFFPNRETVRVKTKRGYEVEGSTTHLIMMADGSWKPLSELKIGERVRICGGQNLWAKEYVPVHWKPTKRMTLEKVAQLAGVNLSTVIRYRRGKRSIHADRIAPLLTSYEQELHQQSFMVNRRQGISVPSKIDERLAAFLGYLIGDGHISERKRVAGFTNSDLELAQRFASLGKSLFGLEPQIYQDGSRWRVNFYSQHLNDFLRHLCLPTGKASRKKTIPPSILRSPKKVVAAFLQALFDCDAYVGKSGIILSTSSEAMSRTVQVLLLNFGILATRRRCPDGCWHIGLFGASAAIFEKEIGFSLERKREALRHYIASHRWFKTQQWEDEIVEIKRRRADVYDITVVKTHRYAAAGFINHNSFWHSKIMTERVLKDSEVIDYADRHSAVTASPPGVLNPYKLGLELLRDIKERWDKGRFGKEYEECDDLALKEAWDKNLGLGMAKLFEVRRTHNDVTFIDTFLTEEFVRKHKLFVYEFNRHTGAYEITSRNFETVKQKLLFLLTNCGRPIIWVTDGNYRNRGELYLWHQHEGVDLRWDYAVETLKNIYTLWKRPVHLETVKNRRRVRLSVYDQDRVQEEVL</sequence>
<dbReference type="Proteomes" id="UP001204798">
    <property type="component" value="Unassembled WGS sequence"/>
</dbReference>
<dbReference type="PANTHER" id="PTHR30029:SF2">
    <property type="entry name" value="STAGE V SPORULATION PROTEIN R"/>
    <property type="match status" value="1"/>
</dbReference>
<dbReference type="Pfam" id="PF24755">
    <property type="entry name" value="SpoVR_C"/>
    <property type="match status" value="1"/>
</dbReference>
<dbReference type="InterPro" id="IPR003587">
    <property type="entry name" value="Hint_dom_N"/>
</dbReference>